<keyword evidence="2" id="KW-0812">Transmembrane</keyword>
<evidence type="ECO:0000256" key="2">
    <source>
        <dbReference type="SAM" id="Phobius"/>
    </source>
</evidence>
<proteinExistence type="predicted"/>
<dbReference type="PROSITE" id="PS50926">
    <property type="entry name" value="TRAM"/>
    <property type="match status" value="1"/>
</dbReference>
<dbReference type="EMBL" id="PGOL01001505">
    <property type="protein sequence ID" value="PKI57499.1"/>
    <property type="molecule type" value="Genomic_DNA"/>
</dbReference>
<accession>A0A2I0JMJ8</accession>
<evidence type="ECO:0000313" key="4">
    <source>
        <dbReference type="EMBL" id="PKI57499.1"/>
    </source>
</evidence>
<gene>
    <name evidence="4" type="ORF">CRG98_022150</name>
</gene>
<dbReference type="AlphaFoldDB" id="A0A2I0JMJ8"/>
<sequence length="184" mass="19806">VGHTKGYIQVLVVAPDSMLGSSAIVRITSVGRWSVFGEVIETLTQSDAQSSPIKKPSLKGETSPFDSPCGSNSCSREADSCACEGESCGQKVPEEESIASRKDVLLEERSSRYLISWVLKKRRSQVKDRVENGIGLGNVVKQDSRWKGKEWGSVDRALLGGILLSFLTVVAVLVHLGITASARA</sequence>
<dbReference type="InterPro" id="IPR002792">
    <property type="entry name" value="TRAM_dom"/>
</dbReference>
<name>A0A2I0JMJ8_PUNGR</name>
<evidence type="ECO:0000313" key="5">
    <source>
        <dbReference type="Proteomes" id="UP000233551"/>
    </source>
</evidence>
<reference evidence="4 5" key="1">
    <citation type="submission" date="2017-11" db="EMBL/GenBank/DDBJ databases">
        <title>De-novo sequencing of pomegranate (Punica granatum L.) genome.</title>
        <authorList>
            <person name="Akparov Z."/>
            <person name="Amiraslanov A."/>
            <person name="Hajiyeva S."/>
            <person name="Abbasov M."/>
            <person name="Kaur K."/>
            <person name="Hamwieh A."/>
            <person name="Solovyev V."/>
            <person name="Salamov A."/>
            <person name="Braich B."/>
            <person name="Kosarev P."/>
            <person name="Mahmoud A."/>
            <person name="Hajiyev E."/>
            <person name="Babayeva S."/>
            <person name="Izzatullayeva V."/>
            <person name="Mammadov A."/>
            <person name="Mammadov A."/>
            <person name="Sharifova S."/>
            <person name="Ojaghi J."/>
            <person name="Eynullazada K."/>
            <person name="Bayramov B."/>
            <person name="Abdulazimova A."/>
            <person name="Shahmuradov I."/>
        </authorList>
    </citation>
    <scope>NUCLEOTIDE SEQUENCE [LARGE SCALE GENOMIC DNA]</scope>
    <source>
        <strain evidence="5">cv. AG2017</strain>
        <tissue evidence="4">Leaf</tissue>
    </source>
</reference>
<keyword evidence="2" id="KW-1133">Transmembrane helix</keyword>
<feature type="domain" description="TRAM" evidence="3">
    <location>
        <begin position="1"/>
        <end position="41"/>
    </location>
</feature>
<feature type="transmembrane region" description="Helical" evidence="2">
    <location>
        <begin position="157"/>
        <end position="178"/>
    </location>
</feature>
<feature type="region of interest" description="Disordered" evidence="1">
    <location>
        <begin position="47"/>
        <end position="69"/>
    </location>
</feature>
<organism evidence="4 5">
    <name type="scientific">Punica granatum</name>
    <name type="common">Pomegranate</name>
    <dbReference type="NCBI Taxonomy" id="22663"/>
    <lineage>
        <taxon>Eukaryota</taxon>
        <taxon>Viridiplantae</taxon>
        <taxon>Streptophyta</taxon>
        <taxon>Embryophyta</taxon>
        <taxon>Tracheophyta</taxon>
        <taxon>Spermatophyta</taxon>
        <taxon>Magnoliopsida</taxon>
        <taxon>eudicotyledons</taxon>
        <taxon>Gunneridae</taxon>
        <taxon>Pentapetalae</taxon>
        <taxon>rosids</taxon>
        <taxon>malvids</taxon>
        <taxon>Myrtales</taxon>
        <taxon>Lythraceae</taxon>
        <taxon>Punica</taxon>
    </lineage>
</organism>
<evidence type="ECO:0000259" key="3">
    <source>
        <dbReference type="PROSITE" id="PS50926"/>
    </source>
</evidence>
<evidence type="ECO:0000256" key="1">
    <source>
        <dbReference type="SAM" id="MobiDB-lite"/>
    </source>
</evidence>
<feature type="non-terminal residue" evidence="4">
    <location>
        <position position="1"/>
    </location>
</feature>
<dbReference type="Proteomes" id="UP000233551">
    <property type="component" value="Unassembled WGS sequence"/>
</dbReference>
<keyword evidence="2" id="KW-0472">Membrane</keyword>
<dbReference type="STRING" id="22663.A0A2I0JMJ8"/>
<comment type="caution">
    <text evidence="4">The sequence shown here is derived from an EMBL/GenBank/DDBJ whole genome shotgun (WGS) entry which is preliminary data.</text>
</comment>
<keyword evidence="5" id="KW-1185">Reference proteome</keyword>
<protein>
    <recommendedName>
        <fullName evidence="3">TRAM domain-containing protein</fullName>
    </recommendedName>
</protein>